<dbReference type="Gene3D" id="1.20.58.380">
    <property type="entry name" value="Flagellar protein flit"/>
    <property type="match status" value="1"/>
</dbReference>
<keyword evidence="7" id="KW-0966">Cell projection</keyword>
<feature type="coiled-coil region" evidence="6">
    <location>
        <begin position="58"/>
        <end position="92"/>
    </location>
</feature>
<dbReference type="AlphaFoldDB" id="A0A3S8ZQQ0"/>
<keyword evidence="2" id="KW-0963">Cytoplasm</keyword>
<evidence type="ECO:0000256" key="1">
    <source>
        <dbReference type="ARBA" id="ARBA00004514"/>
    </source>
</evidence>
<accession>A0A3S8ZQQ0</accession>
<dbReference type="InterPro" id="IPR008622">
    <property type="entry name" value="FliT"/>
</dbReference>
<keyword evidence="3" id="KW-1005">Bacterial flagellum biogenesis</keyword>
<keyword evidence="7" id="KW-0969">Cilium</keyword>
<keyword evidence="4" id="KW-0143">Chaperone</keyword>
<keyword evidence="6" id="KW-0175">Coiled coil</keyword>
<dbReference type="KEGG" id="iod:EJO50_04445"/>
<name>A0A3S8ZQQ0_9NEIS</name>
<evidence type="ECO:0000313" key="7">
    <source>
        <dbReference type="EMBL" id="AZN35794.1"/>
    </source>
</evidence>
<protein>
    <recommendedName>
        <fullName evidence="5">Flagellar protein FliT</fullName>
    </recommendedName>
</protein>
<evidence type="ECO:0000313" key="8">
    <source>
        <dbReference type="Proteomes" id="UP000282438"/>
    </source>
</evidence>
<dbReference type="Pfam" id="PF05400">
    <property type="entry name" value="FliT"/>
    <property type="match status" value="1"/>
</dbReference>
<keyword evidence="8" id="KW-1185">Reference proteome</keyword>
<reference evidence="7 8" key="1">
    <citation type="submission" date="2018-12" db="EMBL/GenBank/DDBJ databases">
        <title>Complete genome sequence of Iodobacter sp. H11R3.</title>
        <authorList>
            <person name="Bae J.-W."/>
        </authorList>
    </citation>
    <scope>NUCLEOTIDE SEQUENCE [LARGE SCALE GENOMIC DNA]</scope>
    <source>
        <strain evidence="7 8">H11R3</strain>
    </source>
</reference>
<evidence type="ECO:0000256" key="4">
    <source>
        <dbReference type="ARBA" id="ARBA00023186"/>
    </source>
</evidence>
<evidence type="ECO:0000256" key="5">
    <source>
        <dbReference type="ARBA" id="ARBA00093797"/>
    </source>
</evidence>
<proteinExistence type="predicted"/>
<sequence length="105" mass="11939">MGVSDFSVYTDLKACTIKMLSAAKAEDWDNMLLQSQFFAELSSNLPMIQWSTLTSLEQQQLAELLQECNQNVQELEQRAISQRGELAALLQNMYNTGKLQRAYDV</sequence>
<evidence type="ECO:0000256" key="3">
    <source>
        <dbReference type="ARBA" id="ARBA00022795"/>
    </source>
</evidence>
<dbReference type="Proteomes" id="UP000282438">
    <property type="component" value="Chromosome"/>
</dbReference>
<dbReference type="EMBL" id="CP034433">
    <property type="protein sequence ID" value="AZN35794.1"/>
    <property type="molecule type" value="Genomic_DNA"/>
</dbReference>
<comment type="subcellular location">
    <subcellularLocation>
        <location evidence="1">Cytoplasm</location>
        <location evidence="1">Cytosol</location>
    </subcellularLocation>
</comment>
<dbReference type="OrthoDB" id="8591036at2"/>
<gene>
    <name evidence="7" type="ORF">EJO50_04445</name>
</gene>
<organism evidence="7 8">
    <name type="scientific">Iodobacter ciconiae</name>
    <dbReference type="NCBI Taxonomy" id="2496266"/>
    <lineage>
        <taxon>Bacteria</taxon>
        <taxon>Pseudomonadati</taxon>
        <taxon>Pseudomonadota</taxon>
        <taxon>Betaproteobacteria</taxon>
        <taxon>Neisseriales</taxon>
        <taxon>Chitinibacteraceae</taxon>
        <taxon>Iodobacter</taxon>
    </lineage>
</organism>
<dbReference type="RefSeq" id="WP_125971850.1">
    <property type="nucleotide sequence ID" value="NZ_CP034433.1"/>
</dbReference>
<keyword evidence="7" id="KW-0282">Flagellum</keyword>
<evidence type="ECO:0000256" key="2">
    <source>
        <dbReference type="ARBA" id="ARBA00022490"/>
    </source>
</evidence>
<evidence type="ECO:0000256" key="6">
    <source>
        <dbReference type="SAM" id="Coils"/>
    </source>
</evidence>